<accession>A0A974HJI0</accession>
<evidence type="ECO:0000313" key="2">
    <source>
        <dbReference type="EMBL" id="OCT80133.1"/>
    </source>
</evidence>
<feature type="compositionally biased region" description="Basic residues" evidence="1">
    <location>
        <begin position="294"/>
        <end position="303"/>
    </location>
</feature>
<gene>
    <name evidence="2" type="ORF">XELAEV_18026943mg</name>
</gene>
<feature type="compositionally biased region" description="Basic and acidic residues" evidence="1">
    <location>
        <begin position="193"/>
        <end position="209"/>
    </location>
</feature>
<proteinExistence type="predicted"/>
<feature type="compositionally biased region" description="Basic and acidic residues" evidence="1">
    <location>
        <begin position="256"/>
        <end position="278"/>
    </location>
</feature>
<dbReference type="AlphaFoldDB" id="A0A974HJI0"/>
<reference evidence="3" key="1">
    <citation type="journal article" date="2016" name="Nature">
        <title>Genome evolution in the allotetraploid frog Xenopus laevis.</title>
        <authorList>
            <person name="Session A.M."/>
            <person name="Uno Y."/>
            <person name="Kwon T."/>
            <person name="Chapman J.A."/>
            <person name="Toyoda A."/>
            <person name="Takahashi S."/>
            <person name="Fukui A."/>
            <person name="Hikosaka A."/>
            <person name="Suzuki A."/>
            <person name="Kondo M."/>
            <person name="van Heeringen S.J."/>
            <person name="Quigley I."/>
            <person name="Heinz S."/>
            <person name="Ogino H."/>
            <person name="Ochi H."/>
            <person name="Hellsten U."/>
            <person name="Lyons J.B."/>
            <person name="Simakov O."/>
            <person name="Putnam N."/>
            <person name="Stites J."/>
            <person name="Kuroki Y."/>
            <person name="Tanaka T."/>
            <person name="Michiue T."/>
            <person name="Watanabe M."/>
            <person name="Bogdanovic O."/>
            <person name="Lister R."/>
            <person name="Georgiou G."/>
            <person name="Paranjpe S.S."/>
            <person name="van Kruijsbergen I."/>
            <person name="Shu S."/>
            <person name="Carlson J."/>
            <person name="Kinoshita T."/>
            <person name="Ohta Y."/>
            <person name="Mawaribuchi S."/>
            <person name="Jenkins J."/>
            <person name="Grimwood J."/>
            <person name="Schmutz J."/>
            <person name="Mitros T."/>
            <person name="Mozaffari S.V."/>
            <person name="Suzuki Y."/>
            <person name="Haramoto Y."/>
            <person name="Yamamoto T.S."/>
            <person name="Takagi C."/>
            <person name="Heald R."/>
            <person name="Miller K."/>
            <person name="Haudenschild C."/>
            <person name="Kitzman J."/>
            <person name="Nakayama T."/>
            <person name="Izutsu Y."/>
            <person name="Robert J."/>
            <person name="Fortriede J."/>
            <person name="Burns K."/>
            <person name="Lotay V."/>
            <person name="Karimi K."/>
            <person name="Yasuoka Y."/>
            <person name="Dichmann D.S."/>
            <person name="Flajnik M.F."/>
            <person name="Houston D.W."/>
            <person name="Shendure J."/>
            <person name="DuPasquier L."/>
            <person name="Vize P.D."/>
            <person name="Zorn A.M."/>
            <person name="Ito M."/>
            <person name="Marcotte E.M."/>
            <person name="Wallingford J.B."/>
            <person name="Ito Y."/>
            <person name="Asashima M."/>
            <person name="Ueno N."/>
            <person name="Matsuda Y."/>
            <person name="Veenstra G.J."/>
            <person name="Fujiyama A."/>
            <person name="Harland R.M."/>
            <person name="Taira M."/>
            <person name="Rokhsar D.S."/>
        </authorList>
    </citation>
    <scope>NUCLEOTIDE SEQUENCE [LARGE SCALE GENOMIC DNA]</scope>
    <source>
        <strain evidence="3">J</strain>
    </source>
</reference>
<organism evidence="2 3">
    <name type="scientific">Xenopus laevis</name>
    <name type="common">African clawed frog</name>
    <dbReference type="NCBI Taxonomy" id="8355"/>
    <lineage>
        <taxon>Eukaryota</taxon>
        <taxon>Metazoa</taxon>
        <taxon>Chordata</taxon>
        <taxon>Craniata</taxon>
        <taxon>Vertebrata</taxon>
        <taxon>Euteleostomi</taxon>
        <taxon>Amphibia</taxon>
        <taxon>Batrachia</taxon>
        <taxon>Anura</taxon>
        <taxon>Pipoidea</taxon>
        <taxon>Pipidae</taxon>
        <taxon>Xenopodinae</taxon>
        <taxon>Xenopus</taxon>
        <taxon>Xenopus</taxon>
    </lineage>
</organism>
<feature type="compositionally biased region" description="Low complexity" evidence="1">
    <location>
        <begin position="235"/>
        <end position="247"/>
    </location>
</feature>
<evidence type="ECO:0000313" key="3">
    <source>
        <dbReference type="Proteomes" id="UP000694892"/>
    </source>
</evidence>
<feature type="compositionally biased region" description="Polar residues" evidence="1">
    <location>
        <begin position="178"/>
        <end position="192"/>
    </location>
</feature>
<protein>
    <submittedName>
        <fullName evidence="2">Uncharacterized protein</fullName>
    </submittedName>
</protein>
<name>A0A974HJI0_XENLA</name>
<dbReference type="EMBL" id="CM004474">
    <property type="protein sequence ID" value="OCT80133.1"/>
    <property type="molecule type" value="Genomic_DNA"/>
</dbReference>
<sequence>MSQTSPSSQEVTFAYTEADAARIIGTEYGSNTFLTAPTGENLTRNLEKEKKRLIGLELHAITLTEYYKCKRIPRGLRVKLRPTIFQENIEFVKRYEQIVNKCSFDILLLNIEFLQIAIPEVRTQITAIEQNLKDSLQPTELRNLLTRTEETLQRHRKEIKDRKRAKFIRDSEDYRQGSVYQWSGGNGNSTRQLSREHPGYRGERQRPQDQQRAPQTYYYRSKRERQPSRETAWESTAPDSSASTSSSFLEEPLQDTARKRGEETREAPDGQRQQERRTHYPAAPVEHRQQPYRSTKRNTRQTR</sequence>
<evidence type="ECO:0000256" key="1">
    <source>
        <dbReference type="SAM" id="MobiDB-lite"/>
    </source>
</evidence>
<dbReference type="Proteomes" id="UP000694892">
    <property type="component" value="Chromosome 5L"/>
</dbReference>
<feature type="region of interest" description="Disordered" evidence="1">
    <location>
        <begin position="178"/>
        <end position="303"/>
    </location>
</feature>